<feature type="transmembrane region" description="Helical" evidence="8">
    <location>
        <begin position="212"/>
        <end position="231"/>
    </location>
</feature>
<keyword evidence="3" id="KW-0813">Transport</keyword>
<evidence type="ECO:0000256" key="8">
    <source>
        <dbReference type="SAM" id="Phobius"/>
    </source>
</evidence>
<evidence type="ECO:0000313" key="10">
    <source>
        <dbReference type="Proteomes" id="UP000217763"/>
    </source>
</evidence>
<feature type="transmembrane region" description="Helical" evidence="8">
    <location>
        <begin position="64"/>
        <end position="84"/>
    </location>
</feature>
<comment type="similarity">
    <text evidence="2">Belongs to the auxin efflux carrier (TC 2.A.69) family.</text>
</comment>
<keyword evidence="6 8" id="KW-1133">Transmembrane helix</keyword>
<keyword evidence="10" id="KW-1185">Reference proteome</keyword>
<organism evidence="9 10">
    <name type="scientific">Zobellella denitrificans</name>
    <dbReference type="NCBI Taxonomy" id="347534"/>
    <lineage>
        <taxon>Bacteria</taxon>
        <taxon>Pseudomonadati</taxon>
        <taxon>Pseudomonadota</taxon>
        <taxon>Gammaproteobacteria</taxon>
        <taxon>Aeromonadales</taxon>
        <taxon>Aeromonadaceae</taxon>
        <taxon>Zobellella</taxon>
    </lineage>
</organism>
<dbReference type="RefSeq" id="WP_096780343.1">
    <property type="nucleotide sequence ID" value="NZ_CP012621.1"/>
</dbReference>
<dbReference type="GO" id="GO:0005886">
    <property type="term" value="C:plasma membrane"/>
    <property type="evidence" value="ECO:0007669"/>
    <property type="project" value="UniProtKB-SubCell"/>
</dbReference>
<protein>
    <submittedName>
        <fullName evidence="9">Transporter</fullName>
    </submittedName>
</protein>
<keyword evidence="4" id="KW-1003">Cell membrane</keyword>
<dbReference type="GO" id="GO:0055085">
    <property type="term" value="P:transmembrane transport"/>
    <property type="evidence" value="ECO:0007669"/>
    <property type="project" value="InterPro"/>
</dbReference>
<dbReference type="InterPro" id="IPR004776">
    <property type="entry name" value="Mem_transp_PIN-like"/>
</dbReference>
<dbReference type="AlphaFoldDB" id="A0A291HUZ3"/>
<dbReference type="InterPro" id="IPR038770">
    <property type="entry name" value="Na+/solute_symporter_sf"/>
</dbReference>
<name>A0A291HUZ3_9GAMM</name>
<proteinExistence type="inferred from homology"/>
<keyword evidence="7 8" id="KW-0472">Membrane</keyword>
<accession>A0A291HUZ3</accession>
<comment type="subcellular location">
    <subcellularLocation>
        <location evidence="1">Cell membrane</location>
        <topology evidence="1">Multi-pass membrane protein</topology>
    </subcellularLocation>
</comment>
<gene>
    <name evidence="9" type="ORF">AN401_08660</name>
</gene>
<evidence type="ECO:0000256" key="7">
    <source>
        <dbReference type="ARBA" id="ARBA00023136"/>
    </source>
</evidence>
<feature type="transmembrane region" description="Helical" evidence="8">
    <location>
        <begin position="91"/>
        <end position="113"/>
    </location>
</feature>
<feature type="transmembrane region" description="Helical" evidence="8">
    <location>
        <begin position="35"/>
        <end position="52"/>
    </location>
</feature>
<dbReference type="Pfam" id="PF03547">
    <property type="entry name" value="Mem_trans"/>
    <property type="match status" value="2"/>
</dbReference>
<feature type="transmembrane region" description="Helical" evidence="8">
    <location>
        <begin position="182"/>
        <end position="200"/>
    </location>
</feature>
<reference evidence="10" key="1">
    <citation type="submission" date="2015-09" db="EMBL/GenBank/DDBJ databases">
        <authorList>
            <person name="Shao Z."/>
            <person name="Wang L."/>
        </authorList>
    </citation>
    <scope>NUCLEOTIDE SEQUENCE [LARGE SCALE GENOMIC DNA]</scope>
    <source>
        <strain evidence="10">F13-1</strain>
    </source>
</reference>
<feature type="transmembrane region" description="Helical" evidence="8">
    <location>
        <begin position="119"/>
        <end position="141"/>
    </location>
</feature>
<dbReference type="KEGG" id="zdf:AN401_08660"/>
<dbReference type="Gene3D" id="1.20.1530.20">
    <property type="match status" value="1"/>
</dbReference>
<evidence type="ECO:0000256" key="2">
    <source>
        <dbReference type="ARBA" id="ARBA00010145"/>
    </source>
</evidence>
<evidence type="ECO:0000256" key="6">
    <source>
        <dbReference type="ARBA" id="ARBA00022989"/>
    </source>
</evidence>
<evidence type="ECO:0000256" key="5">
    <source>
        <dbReference type="ARBA" id="ARBA00022692"/>
    </source>
</evidence>
<dbReference type="PANTHER" id="PTHR36838:SF1">
    <property type="entry name" value="SLR1864 PROTEIN"/>
    <property type="match status" value="1"/>
</dbReference>
<evidence type="ECO:0000313" key="9">
    <source>
        <dbReference type="EMBL" id="ATG75868.1"/>
    </source>
</evidence>
<feature type="transmembrane region" description="Helical" evidence="8">
    <location>
        <begin position="153"/>
        <end position="170"/>
    </location>
</feature>
<evidence type="ECO:0000256" key="3">
    <source>
        <dbReference type="ARBA" id="ARBA00022448"/>
    </source>
</evidence>
<dbReference type="EMBL" id="CP012621">
    <property type="protein sequence ID" value="ATG75868.1"/>
    <property type="molecule type" value="Genomic_DNA"/>
</dbReference>
<dbReference type="Proteomes" id="UP000217763">
    <property type="component" value="Chromosome"/>
</dbReference>
<evidence type="ECO:0000256" key="1">
    <source>
        <dbReference type="ARBA" id="ARBA00004651"/>
    </source>
</evidence>
<evidence type="ECO:0000256" key="4">
    <source>
        <dbReference type="ARBA" id="ARBA00022475"/>
    </source>
</evidence>
<feature type="transmembrane region" description="Helical" evidence="8">
    <location>
        <begin position="268"/>
        <end position="290"/>
    </location>
</feature>
<feature type="transmembrane region" description="Helical" evidence="8">
    <location>
        <begin position="6"/>
        <end position="23"/>
    </location>
</feature>
<sequence>MFLTLLNIVVPVFAVVAVGFAFGRRQRHGEMGFINLANVAVFCPALVFSALIDNPVSPGESWPLILAGVLIILLPGLLLCLFRFRGLERRTLVVAGMFRNTGNIGIPLMMLAYGADQLGAIIILFVLSNLIHFSLGLFILSKQAGPWQWLKNPIIWAAVAGVLLAEHRHWLPEFVYTSADLLGQIAVPLMLFALGVRLSGGEMGELGLALRVNLAYLLVGAASFALVAWWLPLSADWLRLLALSVMLPPAVLNYLLCEQYRCQPDKMASIVLLGNAMSVVTIPLVVYLTLTYL</sequence>
<dbReference type="PANTHER" id="PTHR36838">
    <property type="entry name" value="AUXIN EFFLUX CARRIER FAMILY PROTEIN"/>
    <property type="match status" value="1"/>
</dbReference>
<keyword evidence="5 8" id="KW-0812">Transmembrane</keyword>
<feature type="transmembrane region" description="Helical" evidence="8">
    <location>
        <begin position="237"/>
        <end position="256"/>
    </location>
</feature>